<dbReference type="OrthoDB" id="1845088at2759"/>
<dbReference type="PANTHER" id="PTHR47481:SF31">
    <property type="entry name" value="OS01G0873500 PROTEIN"/>
    <property type="match status" value="1"/>
</dbReference>
<evidence type="ECO:0000313" key="2">
    <source>
        <dbReference type="EMBL" id="KAF7123917.1"/>
    </source>
</evidence>
<evidence type="ECO:0000256" key="1">
    <source>
        <dbReference type="SAM" id="MobiDB-lite"/>
    </source>
</evidence>
<organism evidence="2 3">
    <name type="scientific">Rhododendron simsii</name>
    <name type="common">Sims's rhododendron</name>
    <dbReference type="NCBI Taxonomy" id="118357"/>
    <lineage>
        <taxon>Eukaryota</taxon>
        <taxon>Viridiplantae</taxon>
        <taxon>Streptophyta</taxon>
        <taxon>Embryophyta</taxon>
        <taxon>Tracheophyta</taxon>
        <taxon>Spermatophyta</taxon>
        <taxon>Magnoliopsida</taxon>
        <taxon>eudicotyledons</taxon>
        <taxon>Gunneridae</taxon>
        <taxon>Pentapetalae</taxon>
        <taxon>asterids</taxon>
        <taxon>Ericales</taxon>
        <taxon>Ericaceae</taxon>
        <taxon>Ericoideae</taxon>
        <taxon>Rhodoreae</taxon>
        <taxon>Rhododendron</taxon>
    </lineage>
</organism>
<feature type="compositionally biased region" description="Pro residues" evidence="1">
    <location>
        <begin position="144"/>
        <end position="159"/>
    </location>
</feature>
<sequence length="159" mass="17627">MFMLCDNVYIYSLNKIGSMEQYLDSIKELVQKLEASGSHINEEELAFHTDLNGLKKGYKSFKQAIRTHLDYMPLTFSNLSTILMAEDLHITQDQDEYSSPILLAQHQTSNLCSSVSFSPSPTGPTQLNGSNPSPPAQILHLSSPAPPPSFQYPFPPPAP</sequence>
<evidence type="ECO:0000313" key="3">
    <source>
        <dbReference type="Proteomes" id="UP000626092"/>
    </source>
</evidence>
<dbReference type="PANTHER" id="PTHR47481">
    <property type="match status" value="1"/>
</dbReference>
<accession>A0A834G4D1</accession>
<feature type="compositionally biased region" description="Polar residues" evidence="1">
    <location>
        <begin position="113"/>
        <end position="131"/>
    </location>
</feature>
<dbReference type="Proteomes" id="UP000626092">
    <property type="component" value="Unassembled WGS sequence"/>
</dbReference>
<proteinExistence type="predicted"/>
<feature type="region of interest" description="Disordered" evidence="1">
    <location>
        <begin position="113"/>
        <end position="159"/>
    </location>
</feature>
<name>A0A834G4D1_RHOSS</name>
<reference evidence="2" key="1">
    <citation type="submission" date="2019-11" db="EMBL/GenBank/DDBJ databases">
        <authorList>
            <person name="Liu Y."/>
            <person name="Hou J."/>
            <person name="Li T.-Q."/>
            <person name="Guan C.-H."/>
            <person name="Wu X."/>
            <person name="Wu H.-Z."/>
            <person name="Ling F."/>
            <person name="Zhang R."/>
            <person name="Shi X.-G."/>
            <person name="Ren J.-P."/>
            <person name="Chen E.-F."/>
            <person name="Sun J.-M."/>
        </authorList>
    </citation>
    <scope>NUCLEOTIDE SEQUENCE</scope>
    <source>
        <strain evidence="2">Adult_tree_wgs_1</strain>
        <tissue evidence="2">Leaves</tissue>
    </source>
</reference>
<protein>
    <submittedName>
        <fullName evidence="2">Uncharacterized protein</fullName>
    </submittedName>
</protein>
<dbReference type="EMBL" id="WJXA01000012">
    <property type="protein sequence ID" value="KAF7123917.1"/>
    <property type="molecule type" value="Genomic_DNA"/>
</dbReference>
<keyword evidence="3" id="KW-1185">Reference proteome</keyword>
<gene>
    <name evidence="2" type="ORF">RHSIM_Rhsim12G0093700</name>
</gene>
<comment type="caution">
    <text evidence="2">The sequence shown here is derived from an EMBL/GenBank/DDBJ whole genome shotgun (WGS) entry which is preliminary data.</text>
</comment>
<dbReference type="AlphaFoldDB" id="A0A834G4D1"/>